<evidence type="ECO:0000259" key="11">
    <source>
        <dbReference type="PROSITE" id="PS51900"/>
    </source>
</evidence>
<dbReference type="PROSITE" id="PS51900">
    <property type="entry name" value="CB"/>
    <property type="match status" value="1"/>
</dbReference>
<dbReference type="Gene3D" id="1.10.150.130">
    <property type="match status" value="1"/>
</dbReference>
<dbReference type="InterPro" id="IPR004107">
    <property type="entry name" value="Integrase_SAM-like_N"/>
</dbReference>
<dbReference type="SUPFAM" id="SSF56349">
    <property type="entry name" value="DNA breaking-rejoining enzymes"/>
    <property type="match status" value="1"/>
</dbReference>
<evidence type="ECO:0000256" key="6">
    <source>
        <dbReference type="ARBA" id="ARBA00023125"/>
    </source>
</evidence>
<evidence type="ECO:0000313" key="13">
    <source>
        <dbReference type="Proteomes" id="UP000186385"/>
    </source>
</evidence>
<dbReference type="STRING" id="1017273.SAMN05443094_101275"/>
<comment type="subcellular location">
    <subcellularLocation>
        <location evidence="1">Cytoplasm</location>
    </subcellularLocation>
</comment>
<keyword evidence="5" id="KW-0229">DNA integration</keyword>
<dbReference type="InterPro" id="IPR011010">
    <property type="entry name" value="DNA_brk_join_enz"/>
</dbReference>
<reference evidence="12 13" key="1">
    <citation type="submission" date="2017-01" db="EMBL/GenBank/DDBJ databases">
        <authorList>
            <person name="Mah S.A."/>
            <person name="Swanson W.J."/>
            <person name="Moy G.W."/>
            <person name="Vacquier V.D."/>
        </authorList>
    </citation>
    <scope>NUCLEOTIDE SEQUENCE [LARGE SCALE GENOMIC DNA]</scope>
    <source>
        <strain evidence="12 13">NIO-1016</strain>
    </source>
</reference>
<evidence type="ECO:0000256" key="9">
    <source>
        <dbReference type="PROSITE-ProRule" id="PRU01248"/>
    </source>
</evidence>
<dbReference type="PROSITE" id="PS51898">
    <property type="entry name" value="TYR_RECOMBINASE"/>
    <property type="match status" value="1"/>
</dbReference>
<dbReference type="AlphaFoldDB" id="A0A1N6NUA5"/>
<feature type="domain" description="Tyr recombinase" evidence="10">
    <location>
        <begin position="158"/>
        <end position="332"/>
    </location>
</feature>
<evidence type="ECO:0000256" key="8">
    <source>
        <dbReference type="ARBA" id="ARBA00023306"/>
    </source>
</evidence>
<evidence type="ECO:0000256" key="2">
    <source>
        <dbReference type="ARBA" id="ARBA00022490"/>
    </source>
</evidence>
<evidence type="ECO:0000256" key="7">
    <source>
        <dbReference type="ARBA" id="ARBA00023172"/>
    </source>
</evidence>
<feature type="domain" description="Core-binding (CB)" evidence="11">
    <location>
        <begin position="55"/>
        <end position="137"/>
    </location>
</feature>
<gene>
    <name evidence="12" type="ORF">SAMN05443094_101275</name>
</gene>
<dbReference type="GO" id="GO:0051301">
    <property type="term" value="P:cell division"/>
    <property type="evidence" value="ECO:0007669"/>
    <property type="project" value="UniProtKB-KW"/>
</dbReference>
<dbReference type="InterPro" id="IPR010998">
    <property type="entry name" value="Integrase_recombinase_N"/>
</dbReference>
<keyword evidence="6 9" id="KW-0238">DNA-binding</keyword>
<keyword evidence="3" id="KW-0132">Cell division</keyword>
<dbReference type="PANTHER" id="PTHR30349:SF77">
    <property type="entry name" value="TYROSINE RECOMBINASE XERC"/>
    <property type="match status" value="1"/>
</dbReference>
<dbReference type="InterPro" id="IPR050090">
    <property type="entry name" value="Tyrosine_recombinase_XerCD"/>
</dbReference>
<organism evidence="12 13">
    <name type="scientific">Domibacillus enclensis</name>
    <dbReference type="NCBI Taxonomy" id="1017273"/>
    <lineage>
        <taxon>Bacteria</taxon>
        <taxon>Bacillati</taxon>
        <taxon>Bacillota</taxon>
        <taxon>Bacilli</taxon>
        <taxon>Bacillales</taxon>
        <taxon>Bacillaceae</taxon>
        <taxon>Domibacillus</taxon>
    </lineage>
</organism>
<evidence type="ECO:0000256" key="5">
    <source>
        <dbReference type="ARBA" id="ARBA00022908"/>
    </source>
</evidence>
<dbReference type="PANTHER" id="PTHR30349">
    <property type="entry name" value="PHAGE INTEGRASE-RELATED"/>
    <property type="match status" value="1"/>
</dbReference>
<keyword evidence="2" id="KW-0963">Cytoplasm</keyword>
<dbReference type="RefSeq" id="WP_197075788.1">
    <property type="nucleotide sequence ID" value="NZ_FTLX01000001.1"/>
</dbReference>
<accession>A0A1N6NUA5</accession>
<dbReference type="InterPro" id="IPR044068">
    <property type="entry name" value="CB"/>
</dbReference>
<dbReference type="Pfam" id="PF02899">
    <property type="entry name" value="Phage_int_SAM_1"/>
    <property type="match status" value="1"/>
</dbReference>
<dbReference type="GO" id="GO:0003677">
    <property type="term" value="F:DNA binding"/>
    <property type="evidence" value="ECO:0007669"/>
    <property type="project" value="UniProtKB-UniRule"/>
</dbReference>
<evidence type="ECO:0000256" key="4">
    <source>
        <dbReference type="ARBA" id="ARBA00022829"/>
    </source>
</evidence>
<keyword evidence="4" id="KW-0159">Chromosome partition</keyword>
<dbReference type="EMBL" id="FTLX01000001">
    <property type="protein sequence ID" value="SIP95630.1"/>
    <property type="molecule type" value="Genomic_DNA"/>
</dbReference>
<dbReference type="GO" id="GO:0005737">
    <property type="term" value="C:cytoplasm"/>
    <property type="evidence" value="ECO:0007669"/>
    <property type="project" value="UniProtKB-SubCell"/>
</dbReference>
<dbReference type="Pfam" id="PF00589">
    <property type="entry name" value="Phage_integrase"/>
    <property type="match status" value="1"/>
</dbReference>
<sequence>MSLNYTNDKARLVSELNGMVSTLCPDVDLQKMAVRLEEVVSNYQTNRKSNDNLADDLHDNIEIFISSKRLEGYSDLTLYDYQTELSLFADQMKKSTVQISTPDIRNYLSKIKQEKEVMASTLGKKLYVLKSFFSFLVQEEILLRDPTKKIKAPKLPKRLPKALSVEELEMVRESCKTLRQKALIEVMYSTGARLSEVSNMRIKDLNKPNMTITVIGKGDKERVTFLSYKSLFHLNKYLKSRADDCDYLFATQNKPIRQMKNCSIQREVDKIEKLSGLTKKLTPHVFRHTLASTMVNNGADLVDIQQILGHSNPSTSLVYINVSEERKQSAHKRFHVQ</sequence>
<keyword evidence="7" id="KW-0233">DNA recombination</keyword>
<name>A0A1N6NUA5_9BACI</name>
<dbReference type="InterPro" id="IPR013762">
    <property type="entry name" value="Integrase-like_cat_sf"/>
</dbReference>
<dbReference type="Gene3D" id="1.10.443.10">
    <property type="entry name" value="Intergrase catalytic core"/>
    <property type="match status" value="1"/>
</dbReference>
<dbReference type="InterPro" id="IPR002104">
    <property type="entry name" value="Integrase_catalytic"/>
</dbReference>
<evidence type="ECO:0000259" key="10">
    <source>
        <dbReference type="PROSITE" id="PS51898"/>
    </source>
</evidence>
<dbReference type="GO" id="GO:0015074">
    <property type="term" value="P:DNA integration"/>
    <property type="evidence" value="ECO:0007669"/>
    <property type="project" value="UniProtKB-KW"/>
</dbReference>
<dbReference type="NCBIfam" id="NF040815">
    <property type="entry name" value="recomb_XerA_Arch"/>
    <property type="match status" value="1"/>
</dbReference>
<evidence type="ECO:0000256" key="1">
    <source>
        <dbReference type="ARBA" id="ARBA00004496"/>
    </source>
</evidence>
<dbReference type="GO" id="GO:0007059">
    <property type="term" value="P:chromosome segregation"/>
    <property type="evidence" value="ECO:0007669"/>
    <property type="project" value="UniProtKB-KW"/>
</dbReference>
<evidence type="ECO:0000256" key="3">
    <source>
        <dbReference type="ARBA" id="ARBA00022618"/>
    </source>
</evidence>
<dbReference type="GO" id="GO:0006310">
    <property type="term" value="P:DNA recombination"/>
    <property type="evidence" value="ECO:0007669"/>
    <property type="project" value="UniProtKB-KW"/>
</dbReference>
<dbReference type="Proteomes" id="UP000186385">
    <property type="component" value="Unassembled WGS sequence"/>
</dbReference>
<evidence type="ECO:0000313" key="12">
    <source>
        <dbReference type="EMBL" id="SIP95630.1"/>
    </source>
</evidence>
<proteinExistence type="predicted"/>
<keyword evidence="8" id="KW-0131">Cell cycle</keyword>
<protein>
    <submittedName>
        <fullName evidence="12">Integrase/recombinase XerD</fullName>
    </submittedName>
</protein>